<evidence type="ECO:0000313" key="2">
    <source>
        <dbReference type="Proteomes" id="UP000258927"/>
    </source>
</evidence>
<keyword evidence="2" id="KW-1185">Reference proteome</keyword>
<name>A0A2R4MG83_9HYPH</name>
<organism evidence="1 2">
    <name type="scientific">Maritalea myrionectae</name>
    <dbReference type="NCBI Taxonomy" id="454601"/>
    <lineage>
        <taxon>Bacteria</taxon>
        <taxon>Pseudomonadati</taxon>
        <taxon>Pseudomonadota</taxon>
        <taxon>Alphaproteobacteria</taxon>
        <taxon>Hyphomicrobiales</taxon>
        <taxon>Devosiaceae</taxon>
        <taxon>Maritalea</taxon>
    </lineage>
</organism>
<protein>
    <submittedName>
        <fullName evidence="1">Uncharacterized protein</fullName>
    </submittedName>
</protein>
<dbReference type="Gene3D" id="3.40.190.10">
    <property type="entry name" value="Periplasmic binding protein-like II"/>
    <property type="match status" value="1"/>
</dbReference>
<dbReference type="STRING" id="1122213.GCA_000423365_00062"/>
<dbReference type="SUPFAM" id="SSF53850">
    <property type="entry name" value="Periplasmic binding protein-like II"/>
    <property type="match status" value="1"/>
</dbReference>
<gene>
    <name evidence="1" type="ORF">MXMO3_02383</name>
</gene>
<dbReference type="KEGG" id="mmyr:MXMO3_02383"/>
<proteinExistence type="predicted"/>
<dbReference type="AlphaFoldDB" id="A0A2R4MG83"/>
<dbReference type="Proteomes" id="UP000258927">
    <property type="component" value="Chromosome"/>
</dbReference>
<dbReference type="RefSeq" id="WP_117395997.1">
    <property type="nucleotide sequence ID" value="NZ_CP021330.1"/>
</dbReference>
<dbReference type="EMBL" id="CP021330">
    <property type="protein sequence ID" value="AVX04896.1"/>
    <property type="molecule type" value="Genomic_DNA"/>
</dbReference>
<reference evidence="1 2" key="1">
    <citation type="submission" date="2017-05" db="EMBL/GenBank/DDBJ databases">
        <title>Genome Analysis of Maritalea myrionectae HL2708#5.</title>
        <authorList>
            <consortium name="Cotde Inc.-PKNU"/>
            <person name="Jang D."/>
            <person name="Oh H.-M."/>
        </authorList>
    </citation>
    <scope>NUCLEOTIDE SEQUENCE [LARGE SCALE GENOMIC DNA]</scope>
    <source>
        <strain evidence="1 2">HL2708#5</strain>
    </source>
</reference>
<sequence>MSELITLRGMTWDHIRGFDPMVVTSEVFCDRHDRNVRIVWEKRSLQAFADRPIEEMAEYDLMVIDHPHVGDIADTGILTHFDGQGFDPELTTLETQSAGLSHPSYAFNGHQWALAIDAATPVSAVRPDLLPIVPEHWDEVVELAEAGKVIWPLIPINALMSLFNVLANIDEDFGQGEQGMDVDVGEWAIGQMMRVARHLPRESFDLDPIAAYEWLSCRSAQSYCPYLYGYTNYARAGFRPHLVTAANIPAFGSNGPKGSPIGGTGIAVSSRSRHQQIALEYAFWIASADCQKGLFFDAGGQPGNRVAWTDARCNSQSADFFNNTLETLERSYLRPRHKGYMWFQDRAGEFVRNALMEEISVGEAIRQINEHYKRSLPQ</sequence>
<accession>A0A2R4MG83</accession>
<evidence type="ECO:0000313" key="1">
    <source>
        <dbReference type="EMBL" id="AVX04896.1"/>
    </source>
</evidence>